<proteinExistence type="predicted"/>
<dbReference type="Proteomes" id="UP000321562">
    <property type="component" value="Unassembled WGS sequence"/>
</dbReference>
<keyword evidence="3" id="KW-1185">Reference proteome</keyword>
<protein>
    <submittedName>
        <fullName evidence="2">TIGR01244 family phosphatase</fullName>
    </submittedName>
</protein>
<name>A0A5C6RLL3_9RHOB</name>
<evidence type="ECO:0000313" key="3">
    <source>
        <dbReference type="Proteomes" id="UP000321562"/>
    </source>
</evidence>
<feature type="domain" description="Beta-lactamase hydrolase-like protein phosphatase-like" evidence="1">
    <location>
        <begin position="3"/>
        <end position="95"/>
    </location>
</feature>
<evidence type="ECO:0000259" key="1">
    <source>
        <dbReference type="Pfam" id="PF04273"/>
    </source>
</evidence>
<dbReference type="SUPFAM" id="SSF52799">
    <property type="entry name" value="(Phosphotyrosine protein) phosphatases II"/>
    <property type="match status" value="1"/>
</dbReference>
<organism evidence="2 3">
    <name type="scientific">Paracoccus aurantiacus</name>
    <dbReference type="NCBI Taxonomy" id="2599412"/>
    <lineage>
        <taxon>Bacteria</taxon>
        <taxon>Pseudomonadati</taxon>
        <taxon>Pseudomonadota</taxon>
        <taxon>Alphaproteobacteria</taxon>
        <taxon>Rhodobacterales</taxon>
        <taxon>Paracoccaceae</taxon>
        <taxon>Paracoccus</taxon>
    </lineage>
</organism>
<reference evidence="2 3" key="1">
    <citation type="submission" date="2019-08" db="EMBL/GenBank/DDBJ databases">
        <authorList>
            <person name="Ye J."/>
        </authorList>
    </citation>
    <scope>NUCLEOTIDE SEQUENCE [LARGE SCALE GENOMIC DNA]</scope>
    <source>
        <strain evidence="2 3">TK008</strain>
    </source>
</reference>
<sequence>MSPKATVSPQIAAMDMAAIKAAGYRAIICNRPDGEGADQPSFEEIEAAARAEGIETRYVPVESGMVTDQDVAAFGQALAEVQRPVLAYCRTGTRSA</sequence>
<gene>
    <name evidence="2" type="ORF">FQV27_18760</name>
</gene>
<dbReference type="Pfam" id="PF04273">
    <property type="entry name" value="BLH_phosphatase"/>
    <property type="match status" value="1"/>
</dbReference>
<feature type="non-terminal residue" evidence="2">
    <location>
        <position position="96"/>
    </location>
</feature>
<dbReference type="NCBIfam" id="TIGR01244">
    <property type="entry name" value="TIGR01244 family sulfur transferase"/>
    <property type="match status" value="1"/>
</dbReference>
<dbReference type="Gene3D" id="3.90.190.10">
    <property type="entry name" value="Protein tyrosine phosphatase superfamily"/>
    <property type="match status" value="1"/>
</dbReference>
<dbReference type="AlphaFoldDB" id="A0A5C6RLL3"/>
<accession>A0A5C6RLL3</accession>
<dbReference type="GO" id="GO:0016787">
    <property type="term" value="F:hydrolase activity"/>
    <property type="evidence" value="ECO:0007669"/>
    <property type="project" value="InterPro"/>
</dbReference>
<dbReference type="OrthoDB" id="9805710at2"/>
<evidence type="ECO:0000313" key="2">
    <source>
        <dbReference type="EMBL" id="TXB63226.1"/>
    </source>
</evidence>
<dbReference type="InterPro" id="IPR029021">
    <property type="entry name" value="Prot-tyrosine_phosphatase-like"/>
</dbReference>
<comment type="caution">
    <text evidence="2">The sequence shown here is derived from an EMBL/GenBank/DDBJ whole genome shotgun (WGS) entry which is preliminary data.</text>
</comment>
<dbReference type="InterPro" id="IPR005939">
    <property type="entry name" value="BLH_phosphatase-like"/>
</dbReference>
<dbReference type="EMBL" id="VOPL01000037">
    <property type="protein sequence ID" value="TXB63226.1"/>
    <property type="molecule type" value="Genomic_DNA"/>
</dbReference>